<evidence type="ECO:0000313" key="3">
    <source>
        <dbReference type="Proteomes" id="UP000602198"/>
    </source>
</evidence>
<dbReference type="RefSeq" id="WP_201947045.1">
    <property type="nucleotide sequence ID" value="NZ_JAERRJ010000004.1"/>
</dbReference>
<comment type="caution">
    <text evidence="2">The sequence shown here is derived from an EMBL/GenBank/DDBJ whole genome shotgun (WGS) entry which is preliminary data.</text>
</comment>
<sequence length="100" mass="10606">MSVAGEGYSVDLAHLDDVTARMRALKAFVIDQLTALDTKAQAAMTSWNGEAATAYQVAHQEWADGATDVQEGLQVLEKAAQTAHGNYTSAVAANLKRLGQ</sequence>
<dbReference type="Proteomes" id="UP000602198">
    <property type="component" value="Unassembled WGS sequence"/>
</dbReference>
<dbReference type="NCBIfam" id="TIGR03930">
    <property type="entry name" value="WXG100_ESAT6"/>
    <property type="match status" value="1"/>
</dbReference>
<evidence type="ECO:0000256" key="1">
    <source>
        <dbReference type="RuleBase" id="RU362001"/>
    </source>
</evidence>
<protein>
    <recommendedName>
        <fullName evidence="1">ESAT-6-like protein</fullName>
    </recommendedName>
</protein>
<dbReference type="Pfam" id="PF06013">
    <property type="entry name" value="WXG100"/>
    <property type="match status" value="1"/>
</dbReference>
<keyword evidence="3" id="KW-1185">Reference proteome</keyword>
<dbReference type="Gene3D" id="1.10.287.1060">
    <property type="entry name" value="ESAT-6-like"/>
    <property type="match status" value="1"/>
</dbReference>
<dbReference type="SUPFAM" id="SSF140453">
    <property type="entry name" value="EsxAB dimer-like"/>
    <property type="match status" value="1"/>
</dbReference>
<gene>
    <name evidence="2" type="ORF">JK358_12645</name>
</gene>
<proteinExistence type="inferred from homology"/>
<accession>A0ABS1M3K2</accession>
<dbReference type="EMBL" id="JAERRJ010000004">
    <property type="protein sequence ID" value="MBL1075242.1"/>
    <property type="molecule type" value="Genomic_DNA"/>
</dbReference>
<reference evidence="2 3" key="1">
    <citation type="submission" date="2021-01" db="EMBL/GenBank/DDBJ databases">
        <title>WGS of actinomycetes isolated from Thailand.</title>
        <authorList>
            <person name="Thawai C."/>
        </authorList>
    </citation>
    <scope>NUCLEOTIDE SEQUENCE [LARGE SCALE GENOMIC DNA]</scope>
    <source>
        <strain evidence="2 3">LPG 2</strain>
    </source>
</reference>
<name>A0ABS1M3K2_9NOCA</name>
<dbReference type="InterPro" id="IPR010310">
    <property type="entry name" value="T7SS_ESAT-6-like"/>
</dbReference>
<evidence type="ECO:0000313" key="2">
    <source>
        <dbReference type="EMBL" id="MBL1075242.1"/>
    </source>
</evidence>
<dbReference type="InterPro" id="IPR036689">
    <property type="entry name" value="ESAT-6-like_sf"/>
</dbReference>
<comment type="similarity">
    <text evidence="1">Belongs to the WXG100 family.</text>
</comment>
<organism evidence="2 3">
    <name type="scientific">Nocardia acididurans</name>
    <dbReference type="NCBI Taxonomy" id="2802282"/>
    <lineage>
        <taxon>Bacteria</taxon>
        <taxon>Bacillati</taxon>
        <taxon>Actinomycetota</taxon>
        <taxon>Actinomycetes</taxon>
        <taxon>Mycobacteriales</taxon>
        <taxon>Nocardiaceae</taxon>
        <taxon>Nocardia</taxon>
    </lineage>
</organism>